<evidence type="ECO:0000256" key="8">
    <source>
        <dbReference type="ARBA" id="ARBA00023136"/>
    </source>
</evidence>
<dbReference type="GO" id="GO:0007163">
    <property type="term" value="P:establishment or maintenance of cell polarity"/>
    <property type="evidence" value="ECO:0007669"/>
    <property type="project" value="UniProtKB-ARBA"/>
</dbReference>
<evidence type="ECO:0000256" key="11">
    <source>
        <dbReference type="PROSITE-ProRule" id="PRU00043"/>
    </source>
</evidence>
<keyword evidence="8" id="KW-0472">Membrane</keyword>
<sequence length="98" mass="11224">MESEPVNYPVLHVIAIDKDSRDNGRVTYVISQGNERGHFSLDYDSGLLSVAKPLDREEIHHYELNITASDHGRPPRSSFQVLHIYVEDVNDNPPHFKQ</sequence>
<dbReference type="InterPro" id="IPR020894">
    <property type="entry name" value="Cadherin_CS"/>
</dbReference>
<dbReference type="CDD" id="cd11304">
    <property type="entry name" value="Cadherin_repeat"/>
    <property type="match status" value="1"/>
</dbReference>
<dbReference type="Proteomes" id="UP000054359">
    <property type="component" value="Unassembled WGS sequence"/>
</dbReference>
<feature type="non-terminal residue" evidence="13">
    <location>
        <position position="98"/>
    </location>
</feature>
<evidence type="ECO:0000256" key="2">
    <source>
        <dbReference type="ARBA" id="ARBA00022536"/>
    </source>
</evidence>
<keyword evidence="6" id="KW-0130">Cell adhesion</keyword>
<dbReference type="SMART" id="SM00112">
    <property type="entry name" value="CA"/>
    <property type="match status" value="1"/>
</dbReference>
<dbReference type="EMBL" id="KK114845">
    <property type="protein sequence ID" value="KFM63480.1"/>
    <property type="molecule type" value="Genomic_DNA"/>
</dbReference>
<dbReference type="STRING" id="407821.A0A087TEE1"/>
<evidence type="ECO:0000256" key="3">
    <source>
        <dbReference type="ARBA" id="ARBA00022692"/>
    </source>
</evidence>
<dbReference type="GO" id="GO:0005886">
    <property type="term" value="C:plasma membrane"/>
    <property type="evidence" value="ECO:0007669"/>
    <property type="project" value="UniProtKB-SubCell"/>
</dbReference>
<dbReference type="InterPro" id="IPR015919">
    <property type="entry name" value="Cadherin-like_sf"/>
</dbReference>
<dbReference type="GO" id="GO:0007156">
    <property type="term" value="P:homophilic cell adhesion via plasma membrane adhesion molecules"/>
    <property type="evidence" value="ECO:0007669"/>
    <property type="project" value="InterPro"/>
</dbReference>
<dbReference type="PANTHER" id="PTHR24026">
    <property type="entry name" value="FAT ATYPICAL CADHERIN-RELATED"/>
    <property type="match status" value="1"/>
</dbReference>
<dbReference type="GO" id="GO:0005509">
    <property type="term" value="F:calcium ion binding"/>
    <property type="evidence" value="ECO:0007669"/>
    <property type="project" value="UniProtKB-UniRule"/>
</dbReference>
<proteinExistence type="predicted"/>
<keyword evidence="7" id="KW-1133">Transmembrane helix</keyword>
<dbReference type="Pfam" id="PF00028">
    <property type="entry name" value="Cadherin"/>
    <property type="match status" value="1"/>
</dbReference>
<protein>
    <submittedName>
        <fullName evidence="13">Protocadherin Fat 2</fullName>
    </submittedName>
</protein>
<evidence type="ECO:0000259" key="12">
    <source>
        <dbReference type="PROSITE" id="PS50268"/>
    </source>
</evidence>
<evidence type="ECO:0000256" key="4">
    <source>
        <dbReference type="ARBA" id="ARBA00022737"/>
    </source>
</evidence>
<dbReference type="OrthoDB" id="9990384at2759"/>
<dbReference type="GO" id="GO:0048589">
    <property type="term" value="P:developmental growth"/>
    <property type="evidence" value="ECO:0007669"/>
    <property type="project" value="UniProtKB-ARBA"/>
</dbReference>
<evidence type="ECO:0000313" key="13">
    <source>
        <dbReference type="EMBL" id="KFM63480.1"/>
    </source>
</evidence>
<organism evidence="13 14">
    <name type="scientific">Stegodyphus mimosarum</name>
    <name type="common">African social velvet spider</name>
    <dbReference type="NCBI Taxonomy" id="407821"/>
    <lineage>
        <taxon>Eukaryota</taxon>
        <taxon>Metazoa</taxon>
        <taxon>Ecdysozoa</taxon>
        <taxon>Arthropoda</taxon>
        <taxon>Chelicerata</taxon>
        <taxon>Arachnida</taxon>
        <taxon>Araneae</taxon>
        <taxon>Araneomorphae</taxon>
        <taxon>Entelegynae</taxon>
        <taxon>Eresoidea</taxon>
        <taxon>Eresidae</taxon>
        <taxon>Stegodyphus</taxon>
    </lineage>
</organism>
<evidence type="ECO:0000256" key="7">
    <source>
        <dbReference type="ARBA" id="ARBA00022989"/>
    </source>
</evidence>
<name>A0A087TEE1_STEMI</name>
<dbReference type="AlphaFoldDB" id="A0A087TEE1"/>
<dbReference type="GO" id="GO:0048513">
    <property type="term" value="P:animal organ development"/>
    <property type="evidence" value="ECO:0007669"/>
    <property type="project" value="UniProtKB-ARBA"/>
</dbReference>
<dbReference type="PANTHER" id="PTHR24026:SF126">
    <property type="entry name" value="PROTOCADHERIN FAT 4"/>
    <property type="match status" value="1"/>
</dbReference>
<dbReference type="PRINTS" id="PR00205">
    <property type="entry name" value="CADHERIN"/>
</dbReference>
<evidence type="ECO:0000256" key="5">
    <source>
        <dbReference type="ARBA" id="ARBA00022837"/>
    </source>
</evidence>
<dbReference type="InterPro" id="IPR002126">
    <property type="entry name" value="Cadherin-like_dom"/>
</dbReference>
<evidence type="ECO:0000313" key="14">
    <source>
        <dbReference type="Proteomes" id="UP000054359"/>
    </source>
</evidence>
<keyword evidence="10" id="KW-0325">Glycoprotein</keyword>
<dbReference type="SUPFAM" id="SSF49313">
    <property type="entry name" value="Cadherin-like"/>
    <property type="match status" value="1"/>
</dbReference>
<keyword evidence="4" id="KW-0677">Repeat</keyword>
<keyword evidence="5 11" id="KW-0106">Calcium</keyword>
<accession>A0A087TEE1</accession>
<dbReference type="Gene3D" id="2.60.40.60">
    <property type="entry name" value="Cadherins"/>
    <property type="match status" value="1"/>
</dbReference>
<evidence type="ECO:0000256" key="9">
    <source>
        <dbReference type="ARBA" id="ARBA00023157"/>
    </source>
</evidence>
<evidence type="ECO:0000256" key="10">
    <source>
        <dbReference type="ARBA" id="ARBA00023180"/>
    </source>
</evidence>
<evidence type="ECO:0000256" key="6">
    <source>
        <dbReference type="ARBA" id="ARBA00022889"/>
    </source>
</evidence>
<feature type="domain" description="Cadherin" evidence="12">
    <location>
        <begin position="2"/>
        <end position="96"/>
    </location>
</feature>
<keyword evidence="9" id="KW-1015">Disulfide bond</keyword>
<gene>
    <name evidence="13" type="ORF">X975_03787</name>
</gene>
<dbReference type="OMA" id="HHYELNI"/>
<dbReference type="PROSITE" id="PS00232">
    <property type="entry name" value="CADHERIN_1"/>
    <property type="match status" value="1"/>
</dbReference>
<dbReference type="GO" id="GO:0001736">
    <property type="term" value="P:establishment of planar polarity"/>
    <property type="evidence" value="ECO:0007669"/>
    <property type="project" value="UniProtKB-ARBA"/>
</dbReference>
<comment type="subcellular location">
    <subcellularLocation>
        <location evidence="1">Membrane</location>
        <topology evidence="1">Single-pass membrane protein</topology>
    </subcellularLocation>
</comment>
<keyword evidence="2" id="KW-0245">EGF-like domain</keyword>
<dbReference type="FunFam" id="2.60.40.60:FF:000039">
    <property type="entry name" value="FAT atypical cadherin 3"/>
    <property type="match status" value="1"/>
</dbReference>
<keyword evidence="3" id="KW-0812">Transmembrane</keyword>
<evidence type="ECO:0000256" key="1">
    <source>
        <dbReference type="ARBA" id="ARBA00004167"/>
    </source>
</evidence>
<reference evidence="13 14" key="1">
    <citation type="submission" date="2013-11" db="EMBL/GenBank/DDBJ databases">
        <title>Genome sequencing of Stegodyphus mimosarum.</title>
        <authorList>
            <person name="Bechsgaard J."/>
        </authorList>
    </citation>
    <scope>NUCLEOTIDE SEQUENCE [LARGE SCALE GENOMIC DNA]</scope>
</reference>
<dbReference type="PROSITE" id="PS50268">
    <property type="entry name" value="CADHERIN_2"/>
    <property type="match status" value="1"/>
</dbReference>
<keyword evidence="14" id="KW-1185">Reference proteome</keyword>